<feature type="compositionally biased region" description="Polar residues" evidence="1">
    <location>
        <begin position="427"/>
        <end position="436"/>
    </location>
</feature>
<accession>A0A916SZR5</accession>
<feature type="transmembrane region" description="Helical" evidence="2">
    <location>
        <begin position="372"/>
        <end position="393"/>
    </location>
</feature>
<dbReference type="AlphaFoldDB" id="A0A916SZR5"/>
<dbReference type="Proteomes" id="UP000621454">
    <property type="component" value="Unassembled WGS sequence"/>
</dbReference>
<dbReference type="InterPro" id="IPR036259">
    <property type="entry name" value="MFS_trans_sf"/>
</dbReference>
<evidence type="ECO:0000313" key="3">
    <source>
        <dbReference type="EMBL" id="GGB23835.1"/>
    </source>
</evidence>
<feature type="transmembrane region" description="Helical" evidence="2">
    <location>
        <begin position="309"/>
        <end position="331"/>
    </location>
</feature>
<sequence>MVTTRTRPGALTSGGALFLFGFVAVSLNSRIAFGQVGPLAPVSGFSSTSVTLLGLLPPLLMGLFAPVTPLLRARLGDDRAMAFAAIICLLGALVRPVGMAGLMVGTAIVAAATAVINVLIPVVVRTHFPSSATGLMMGVYAVCMGCGSAVVAALMVPIAHATGSWQTAIAVAIVPAIAATVGLLPGLRSPAAHTPSTSSTPTPPPSPARRERVHRSPVAWSLLSFFAIQTLLFYAVLAWLPSVVVSHGATPSLAGIIQSLFIVGVGIGGFIAPVLAGRRRDHRRHILAVIGICALGLVGLLLGHGGATAVWAFVLGAGLGGGQSLPGVLFAHRGQRPARIAALSTFSQTGGYLIAALGPIGMSAIHSATGSWTWPLVTLVALLAVNAVLSLRAGHDGATTARSVVRQAIPTPTPTPPASAQPRDTDNVTSSVTSPE</sequence>
<keyword evidence="4" id="KW-1185">Reference proteome</keyword>
<dbReference type="SUPFAM" id="SSF103473">
    <property type="entry name" value="MFS general substrate transporter"/>
    <property type="match status" value="1"/>
</dbReference>
<feature type="transmembrane region" description="Helical" evidence="2">
    <location>
        <begin position="104"/>
        <end position="124"/>
    </location>
</feature>
<name>A0A916SZR5_9ACTN</name>
<evidence type="ECO:0000313" key="4">
    <source>
        <dbReference type="Proteomes" id="UP000621454"/>
    </source>
</evidence>
<dbReference type="Gene3D" id="1.20.1250.20">
    <property type="entry name" value="MFS general substrate transporter like domains"/>
    <property type="match status" value="2"/>
</dbReference>
<feature type="region of interest" description="Disordered" evidence="1">
    <location>
        <begin position="402"/>
        <end position="436"/>
    </location>
</feature>
<reference evidence="3" key="2">
    <citation type="submission" date="2020-09" db="EMBL/GenBank/DDBJ databases">
        <authorList>
            <person name="Sun Q."/>
            <person name="Zhou Y."/>
        </authorList>
    </citation>
    <scope>NUCLEOTIDE SEQUENCE</scope>
    <source>
        <strain evidence="3">CGMCC 1.12827</strain>
    </source>
</reference>
<keyword evidence="2" id="KW-0812">Transmembrane</keyword>
<organism evidence="3 4">
    <name type="scientific">Gordonia jinhuaensis</name>
    <dbReference type="NCBI Taxonomy" id="1517702"/>
    <lineage>
        <taxon>Bacteria</taxon>
        <taxon>Bacillati</taxon>
        <taxon>Actinomycetota</taxon>
        <taxon>Actinomycetes</taxon>
        <taxon>Mycobacteriales</taxon>
        <taxon>Gordoniaceae</taxon>
        <taxon>Gordonia</taxon>
    </lineage>
</organism>
<dbReference type="PANTHER" id="PTHR23523:SF2">
    <property type="entry name" value="2-NITROIMIDAZOLE TRANSPORTER"/>
    <property type="match status" value="1"/>
</dbReference>
<proteinExistence type="predicted"/>
<dbReference type="InterPro" id="IPR011701">
    <property type="entry name" value="MFS"/>
</dbReference>
<dbReference type="InterPro" id="IPR052524">
    <property type="entry name" value="MFS_Cyanate_Porter"/>
</dbReference>
<dbReference type="EMBL" id="BMGC01000005">
    <property type="protein sequence ID" value="GGB23835.1"/>
    <property type="molecule type" value="Genomic_DNA"/>
</dbReference>
<feature type="region of interest" description="Disordered" evidence="1">
    <location>
        <begin position="190"/>
        <end position="211"/>
    </location>
</feature>
<dbReference type="RefSeq" id="WP_188585509.1">
    <property type="nucleotide sequence ID" value="NZ_BMGC01000005.1"/>
</dbReference>
<feature type="transmembrane region" description="Helical" evidence="2">
    <location>
        <begin position="218"/>
        <end position="240"/>
    </location>
</feature>
<dbReference type="Pfam" id="PF07690">
    <property type="entry name" value="MFS_1"/>
    <property type="match status" value="1"/>
</dbReference>
<evidence type="ECO:0000256" key="2">
    <source>
        <dbReference type="SAM" id="Phobius"/>
    </source>
</evidence>
<feature type="transmembrane region" description="Helical" evidence="2">
    <location>
        <begin position="50"/>
        <end position="68"/>
    </location>
</feature>
<feature type="transmembrane region" description="Helical" evidence="2">
    <location>
        <begin position="165"/>
        <end position="184"/>
    </location>
</feature>
<keyword evidence="2" id="KW-1133">Transmembrane helix</keyword>
<feature type="transmembrane region" description="Helical" evidence="2">
    <location>
        <begin position="286"/>
        <end position="303"/>
    </location>
</feature>
<comment type="caution">
    <text evidence="3">The sequence shown here is derived from an EMBL/GenBank/DDBJ whole genome shotgun (WGS) entry which is preliminary data.</text>
</comment>
<protein>
    <submittedName>
        <fullName evidence="3">Cyanate transporter</fullName>
    </submittedName>
</protein>
<feature type="transmembrane region" description="Helical" evidence="2">
    <location>
        <begin position="252"/>
        <end position="274"/>
    </location>
</feature>
<keyword evidence="2" id="KW-0472">Membrane</keyword>
<feature type="transmembrane region" description="Helical" evidence="2">
    <location>
        <begin position="343"/>
        <end position="366"/>
    </location>
</feature>
<dbReference type="PANTHER" id="PTHR23523">
    <property type="match status" value="1"/>
</dbReference>
<feature type="transmembrane region" description="Helical" evidence="2">
    <location>
        <begin position="80"/>
        <end position="98"/>
    </location>
</feature>
<dbReference type="GO" id="GO:0022857">
    <property type="term" value="F:transmembrane transporter activity"/>
    <property type="evidence" value="ECO:0007669"/>
    <property type="project" value="InterPro"/>
</dbReference>
<reference evidence="3" key="1">
    <citation type="journal article" date="2014" name="Int. J. Syst. Evol. Microbiol.">
        <title>Complete genome sequence of Corynebacterium casei LMG S-19264T (=DSM 44701T), isolated from a smear-ripened cheese.</title>
        <authorList>
            <consortium name="US DOE Joint Genome Institute (JGI-PGF)"/>
            <person name="Walter F."/>
            <person name="Albersmeier A."/>
            <person name="Kalinowski J."/>
            <person name="Ruckert C."/>
        </authorList>
    </citation>
    <scope>NUCLEOTIDE SEQUENCE</scope>
    <source>
        <strain evidence="3">CGMCC 1.12827</strain>
    </source>
</reference>
<feature type="transmembrane region" description="Helical" evidence="2">
    <location>
        <begin position="136"/>
        <end position="159"/>
    </location>
</feature>
<gene>
    <name evidence="3" type="ORF">GCM10011489_10120</name>
</gene>
<evidence type="ECO:0000256" key="1">
    <source>
        <dbReference type="SAM" id="MobiDB-lite"/>
    </source>
</evidence>